<keyword evidence="2" id="KW-1185">Reference proteome</keyword>
<evidence type="ECO:0000313" key="2">
    <source>
        <dbReference type="Proteomes" id="UP000516148"/>
    </source>
</evidence>
<dbReference type="AlphaFoldDB" id="A0A7H0LF40"/>
<gene>
    <name evidence="1" type="ORF">H3Z74_16230</name>
</gene>
<accession>A0A7H0LF40</accession>
<reference evidence="1 2" key="1">
    <citation type="submission" date="2020-09" db="EMBL/GenBank/DDBJ databases">
        <title>Sphingomonas sp., a new species isolated from pork steak.</title>
        <authorList>
            <person name="Heidler von Heilborn D."/>
        </authorList>
    </citation>
    <scope>NUCLEOTIDE SEQUENCE [LARGE SCALE GENOMIC DNA]</scope>
    <source>
        <strain evidence="2">S8-3T</strain>
    </source>
</reference>
<dbReference type="RefSeq" id="WP_187760621.1">
    <property type="nucleotide sequence ID" value="NZ_CP061038.1"/>
</dbReference>
<protein>
    <submittedName>
        <fullName evidence="1">Uncharacterized protein</fullName>
    </submittedName>
</protein>
<dbReference type="KEGG" id="spap:H3Z74_16230"/>
<proteinExistence type="predicted"/>
<name>A0A7H0LF40_9SPHN</name>
<evidence type="ECO:0000313" key="1">
    <source>
        <dbReference type="EMBL" id="QNQ08293.1"/>
    </source>
</evidence>
<dbReference type="Proteomes" id="UP000516148">
    <property type="component" value="Chromosome"/>
</dbReference>
<dbReference type="EMBL" id="CP061038">
    <property type="protein sequence ID" value="QNQ08293.1"/>
    <property type="molecule type" value="Genomic_DNA"/>
</dbReference>
<sequence length="198" mass="21498">MTISITICNLALGELRAPPIVDIDEHSIEARECARYYPQCLTVLLERHEWSFATKIVMLAALTLNPRSDEWAFAYGLPADLATAKRLVPPVGAMALGGSQPFIVEAGILYAQVPGAVLEYSTNIIAEAVMPAMFVDALAFALAARLAVPVRDSRESRGQLLQQAEVAAQRAIADDRNRQPQHDMPFADEVTAARLVGV</sequence>
<organism evidence="1 2">
    <name type="scientific">Sphingomonas alpina</name>
    <dbReference type="NCBI Taxonomy" id="653931"/>
    <lineage>
        <taxon>Bacteria</taxon>
        <taxon>Pseudomonadati</taxon>
        <taxon>Pseudomonadota</taxon>
        <taxon>Alphaproteobacteria</taxon>
        <taxon>Sphingomonadales</taxon>
        <taxon>Sphingomonadaceae</taxon>
        <taxon>Sphingomonas</taxon>
    </lineage>
</organism>